<dbReference type="Pfam" id="PF00413">
    <property type="entry name" value="Peptidase_M10"/>
    <property type="match status" value="1"/>
</dbReference>
<sequence>MAATFTRILKGNFKQWAAAAALLLAAPAAHAQENCLLVPVPLAERLARAVWVVEAEASAPAVVQDGQGHLLRRYGLKVFKVFRAPGGAVPTALLLPGGQLGDRREEVSYAPKLPAGQQGIFFLEADPQHPGEWRLFAGPQGLIRYDLARRTAAEPFGSYPAIATDLYAALRNPAEAAGYRVVQANAALATPVAAARVAGTAAITSFSPSAVPAGTGAVLTITGSNFGATRGTGSVQFLNADDGGASRVQPLDSDYLSWTDTEIRVQVPSTTPQGSPAGTGPVVVANSAGVTSTSAGPLTISYGIINLESSGATPTALRPKLTNDNGSGGYTLAYVPAFQANAAAVAAFERALTQWGCNTGANRVTTTTTATAVPGGASTDGTNIVTFDATPATLPAGVLGVTYSYYRLCGTNVTVPETDYVFANRADWNYGPQAPASAQYDFESVALHEQGHGIQMAHVINTNAVMHYNIGNGQSKRVLGLADDIAGGRAEVQFSTSTNTAACGTAPGVHVPVAITCNTSLPVTLVSFAASHEKGIGTRLRWATAMERNSAWFAVEAQEEGTADWKEVARQAAAGNSGTPRSYEARDPRLLSGTRYYRLRQIDLDGTVAFSPLVAVAAPEAALAFYPNPTKGRLHLPSQAQARRLRVLDLAGREVTSFVLAPGPAEIDLVGLQPGLYLLEWADSLGLRWERLLKQ</sequence>
<evidence type="ECO:0000259" key="7">
    <source>
        <dbReference type="Pfam" id="PF01833"/>
    </source>
</evidence>
<keyword evidence="9" id="KW-1185">Reference proteome</keyword>
<accession>A0ABY4AZZ7</accession>
<dbReference type="InterPro" id="IPR014756">
    <property type="entry name" value="Ig_E-set"/>
</dbReference>
<evidence type="ECO:0000256" key="4">
    <source>
        <dbReference type="ARBA" id="ARBA00022833"/>
    </source>
</evidence>
<dbReference type="InterPro" id="IPR024079">
    <property type="entry name" value="MetalloPept_cat_dom_sf"/>
</dbReference>
<evidence type="ECO:0000256" key="5">
    <source>
        <dbReference type="SAM" id="SignalP"/>
    </source>
</evidence>
<dbReference type="Pfam" id="PF01833">
    <property type="entry name" value="TIG"/>
    <property type="match status" value="1"/>
</dbReference>
<protein>
    <submittedName>
        <fullName evidence="8">IPT/TIG domain-containing protein</fullName>
    </submittedName>
</protein>
<dbReference type="Proteomes" id="UP000831390">
    <property type="component" value="Chromosome"/>
</dbReference>
<dbReference type="RefSeq" id="WP_243509432.1">
    <property type="nucleotide sequence ID" value="NZ_CP094534.1"/>
</dbReference>
<evidence type="ECO:0000313" key="9">
    <source>
        <dbReference type="Proteomes" id="UP000831390"/>
    </source>
</evidence>
<dbReference type="InterPro" id="IPR013783">
    <property type="entry name" value="Ig-like_fold"/>
</dbReference>
<name>A0ABY4AZZ7_9BACT</name>
<proteinExistence type="predicted"/>
<dbReference type="Gene3D" id="3.40.390.10">
    <property type="entry name" value="Collagenase (Catalytic Domain)"/>
    <property type="match status" value="1"/>
</dbReference>
<feature type="domain" description="Peptidase M10 metallopeptidase" evidence="6">
    <location>
        <begin position="417"/>
        <end position="487"/>
    </location>
</feature>
<evidence type="ECO:0000256" key="2">
    <source>
        <dbReference type="ARBA" id="ARBA00022723"/>
    </source>
</evidence>
<dbReference type="InterPro" id="IPR001818">
    <property type="entry name" value="Pept_M10_metallopeptidase"/>
</dbReference>
<dbReference type="CDD" id="cd00102">
    <property type="entry name" value="IPT"/>
    <property type="match status" value="1"/>
</dbReference>
<keyword evidence="1" id="KW-0645">Protease</keyword>
<dbReference type="SUPFAM" id="SSF55486">
    <property type="entry name" value="Metalloproteases ('zincins'), catalytic domain"/>
    <property type="match status" value="1"/>
</dbReference>
<dbReference type="EMBL" id="CP094534">
    <property type="protein sequence ID" value="UOE32099.1"/>
    <property type="molecule type" value="Genomic_DNA"/>
</dbReference>
<evidence type="ECO:0000256" key="1">
    <source>
        <dbReference type="ARBA" id="ARBA00022670"/>
    </source>
</evidence>
<dbReference type="NCBIfam" id="TIGR04183">
    <property type="entry name" value="Por_Secre_tail"/>
    <property type="match status" value="1"/>
</dbReference>
<keyword evidence="4" id="KW-0862">Zinc</keyword>
<dbReference type="InterPro" id="IPR002909">
    <property type="entry name" value="IPT_dom"/>
</dbReference>
<feature type="signal peptide" evidence="5">
    <location>
        <begin position="1"/>
        <end position="31"/>
    </location>
</feature>
<feature type="domain" description="IPT/TIG" evidence="7">
    <location>
        <begin position="203"/>
        <end position="302"/>
    </location>
</feature>
<organism evidence="8 9">
    <name type="scientific">Hymenobacter monticola</name>
    <dbReference type="NCBI Taxonomy" id="1705399"/>
    <lineage>
        <taxon>Bacteria</taxon>
        <taxon>Pseudomonadati</taxon>
        <taxon>Bacteroidota</taxon>
        <taxon>Cytophagia</taxon>
        <taxon>Cytophagales</taxon>
        <taxon>Hymenobacteraceae</taxon>
        <taxon>Hymenobacter</taxon>
    </lineage>
</organism>
<dbReference type="Gene3D" id="2.60.40.10">
    <property type="entry name" value="Immunoglobulins"/>
    <property type="match status" value="1"/>
</dbReference>
<keyword evidence="2" id="KW-0479">Metal-binding</keyword>
<reference evidence="8 9" key="1">
    <citation type="submission" date="2022-03" db="EMBL/GenBank/DDBJ databases">
        <title>Hymenobactersp. isolated from the air.</title>
        <authorList>
            <person name="Won M."/>
            <person name="Kwon S.-W."/>
        </authorList>
    </citation>
    <scope>NUCLEOTIDE SEQUENCE [LARGE SCALE GENOMIC DNA]</scope>
    <source>
        <strain evidence="8 9">KACC 22596</strain>
    </source>
</reference>
<keyword evidence="5" id="KW-0732">Signal</keyword>
<keyword evidence="3" id="KW-0378">Hydrolase</keyword>
<evidence type="ECO:0000313" key="8">
    <source>
        <dbReference type="EMBL" id="UOE32099.1"/>
    </source>
</evidence>
<evidence type="ECO:0000256" key="3">
    <source>
        <dbReference type="ARBA" id="ARBA00022801"/>
    </source>
</evidence>
<evidence type="ECO:0000259" key="6">
    <source>
        <dbReference type="Pfam" id="PF00413"/>
    </source>
</evidence>
<gene>
    <name evidence="8" type="ORF">MTP16_13260</name>
</gene>
<dbReference type="InterPro" id="IPR026444">
    <property type="entry name" value="Secre_tail"/>
</dbReference>
<feature type="chain" id="PRO_5046367927" evidence="5">
    <location>
        <begin position="32"/>
        <end position="695"/>
    </location>
</feature>
<dbReference type="SUPFAM" id="SSF81296">
    <property type="entry name" value="E set domains"/>
    <property type="match status" value="1"/>
</dbReference>